<name>A0A397S7H6_9MOLU</name>
<comment type="caution">
    <text evidence="3">The sequence shown here is derived from an EMBL/GenBank/DDBJ whole genome shotgun (WGS) entry which is preliminary data.</text>
</comment>
<evidence type="ECO:0000313" key="4">
    <source>
        <dbReference type="Proteomes" id="UP000266506"/>
    </source>
</evidence>
<accession>A0A397S7H6</accession>
<dbReference type="SUPFAM" id="SSF53474">
    <property type="entry name" value="alpha/beta-Hydrolases"/>
    <property type="match status" value="1"/>
</dbReference>
<evidence type="ECO:0000259" key="2">
    <source>
        <dbReference type="Pfam" id="PF12695"/>
    </source>
</evidence>
<dbReference type="AlphaFoldDB" id="A0A397S7H6"/>
<reference evidence="3 4" key="1">
    <citation type="submission" date="2018-08" db="EMBL/GenBank/DDBJ databases">
        <title>Genomic Encyclopedia of Archaeal and Bacterial Type Strains, Phase II (KMG-II): from individual species to whole genera.</title>
        <authorList>
            <person name="Goeker M."/>
        </authorList>
    </citation>
    <scope>NUCLEOTIDE SEQUENCE [LARGE SCALE GENOMIC DNA]</scope>
    <source>
        <strain evidence="3 4">ATCC 27112</strain>
    </source>
</reference>
<evidence type="ECO:0000256" key="1">
    <source>
        <dbReference type="SAM" id="Phobius"/>
    </source>
</evidence>
<dbReference type="RefSeq" id="WP_119015391.1">
    <property type="nucleotide sequence ID" value="NZ_QXEV01000002.1"/>
</dbReference>
<keyword evidence="1" id="KW-1133">Transmembrane helix</keyword>
<protein>
    <submittedName>
        <fullName evidence="3">Alpha/beta hydrolase family protein</fullName>
    </submittedName>
</protein>
<feature type="transmembrane region" description="Helical" evidence="1">
    <location>
        <begin position="6"/>
        <end position="25"/>
    </location>
</feature>
<dbReference type="OrthoDB" id="9780932at2"/>
<keyword evidence="1" id="KW-0472">Membrane</keyword>
<evidence type="ECO:0000313" key="3">
    <source>
        <dbReference type="EMBL" id="RIA78264.1"/>
    </source>
</evidence>
<sequence length="271" mass="30662">MKYAIIIIILLALSIFVPLLVFFLIEKQKNKKFKIWIKTIVTISSSLFLLVFIVCAYLGIFYGAEDEAYKALNSDYNVEVYDEKKYYFFDNKENNKDAIIFYSGAKVEEAAYAPLMHSIASEGIDVYLLKMPFHFALLGINKANLVMENSNYENVYLMGHSLGGTTASVYLSTTSYNFKGIIFLASYPSKQIKESLSSLSIYGTKDNVLNMEVFNKKKSLLPTNQTIVEIDGGNHSYYGNYGDQKNDGIATISRLEQQKITKDAIIKYILG</sequence>
<dbReference type="EMBL" id="QXEV01000002">
    <property type="protein sequence ID" value="RIA78264.1"/>
    <property type="molecule type" value="Genomic_DNA"/>
</dbReference>
<keyword evidence="1" id="KW-0812">Transmembrane</keyword>
<dbReference type="Pfam" id="PF12695">
    <property type="entry name" value="Abhydrolase_5"/>
    <property type="match status" value="1"/>
</dbReference>
<gene>
    <name evidence="3" type="ORF">EI71_00212</name>
</gene>
<dbReference type="Gene3D" id="3.40.50.1820">
    <property type="entry name" value="alpha/beta hydrolase"/>
    <property type="match status" value="1"/>
</dbReference>
<proteinExistence type="predicted"/>
<organism evidence="3 4">
    <name type="scientific">Anaeroplasma bactoclasticum</name>
    <dbReference type="NCBI Taxonomy" id="2088"/>
    <lineage>
        <taxon>Bacteria</taxon>
        <taxon>Bacillati</taxon>
        <taxon>Mycoplasmatota</taxon>
        <taxon>Mollicutes</taxon>
        <taxon>Anaeroplasmatales</taxon>
        <taxon>Anaeroplasmataceae</taxon>
        <taxon>Anaeroplasma</taxon>
    </lineage>
</organism>
<dbReference type="GO" id="GO:0016787">
    <property type="term" value="F:hydrolase activity"/>
    <property type="evidence" value="ECO:0007669"/>
    <property type="project" value="UniProtKB-KW"/>
</dbReference>
<feature type="transmembrane region" description="Helical" evidence="1">
    <location>
        <begin position="37"/>
        <end position="64"/>
    </location>
</feature>
<feature type="domain" description="Alpha/beta hydrolase fold-5" evidence="2">
    <location>
        <begin position="98"/>
        <end position="258"/>
    </location>
</feature>
<dbReference type="Proteomes" id="UP000266506">
    <property type="component" value="Unassembled WGS sequence"/>
</dbReference>
<dbReference type="InterPro" id="IPR029058">
    <property type="entry name" value="AB_hydrolase_fold"/>
</dbReference>
<keyword evidence="4" id="KW-1185">Reference proteome</keyword>
<dbReference type="InterPro" id="IPR029059">
    <property type="entry name" value="AB_hydrolase_5"/>
</dbReference>
<dbReference type="InParanoid" id="A0A397S7H6"/>
<keyword evidence="3" id="KW-0378">Hydrolase</keyword>